<comment type="caution">
    <text evidence="5">The sequence shown here is derived from an EMBL/GenBank/DDBJ whole genome shotgun (WGS) entry which is preliminary data.</text>
</comment>
<dbReference type="Gene3D" id="1.10.287.470">
    <property type="entry name" value="Helix hairpin bin"/>
    <property type="match status" value="1"/>
</dbReference>
<keyword evidence="2" id="KW-0175">Coiled coil</keyword>
<evidence type="ECO:0000259" key="3">
    <source>
        <dbReference type="Pfam" id="PF25876"/>
    </source>
</evidence>
<gene>
    <name evidence="5" type="ORF">CWS31_001910</name>
</gene>
<dbReference type="Gene3D" id="2.40.50.100">
    <property type="match status" value="1"/>
</dbReference>
<evidence type="ECO:0000313" key="5">
    <source>
        <dbReference type="EMBL" id="TYK67301.1"/>
    </source>
</evidence>
<protein>
    <submittedName>
        <fullName evidence="5">Efflux RND transporter periplasmic adaptor subunit</fullName>
    </submittedName>
</protein>
<dbReference type="Proteomes" id="UP000815846">
    <property type="component" value="Unassembled WGS sequence"/>
</dbReference>
<accession>A0ABY3N1S6</accession>
<sequence>MRLLFLAFIVFALVGCNEPSKQAAKPIRPIMWTTVETSPLKQIRTLSGIVIPVEATKLSFEVQGRIESISVNLGSKVVKGQELAQLNQRNFHLGLQSAQAHYQQAQATLLDAENSYKRFEQLIGQGVVSQSGFDNAKATYDASKSAADIAQAQLDIASKNLQDSILLAPYDGIITKSLFEPSQQISAGESLFEIEGNHGLEVHVLVPETLIRELKQLSILPINFPALPELTMQGQITEIGTRAEFANSYPVTVVLQSDNPLLRAGMTAEVEFSFIGKRRTSDSSNVQLIPTTALSAGIKQKNYVFVYNPDTQQVIKTLVQPEDIFENKVFISSGLKPGDIIATAGVAFLRDGQQVTLIDKNTQRFN</sequence>
<reference evidence="5 6" key="1">
    <citation type="submission" date="2019-08" db="EMBL/GenBank/DDBJ databases">
        <title>Microbe sample from Colwellia echini.</title>
        <authorList>
            <person name="Christiansen L."/>
            <person name="Pathiraja D."/>
            <person name="Schultz-Johansen M."/>
            <person name="Choi I.-G."/>
            <person name="Stougaard P."/>
        </authorList>
    </citation>
    <scope>NUCLEOTIDE SEQUENCE [LARGE SCALE GENOMIC DNA]</scope>
    <source>
        <strain evidence="5 6">A3</strain>
    </source>
</reference>
<evidence type="ECO:0000259" key="4">
    <source>
        <dbReference type="Pfam" id="PF25967"/>
    </source>
</evidence>
<dbReference type="RefSeq" id="WP_101343412.1">
    <property type="nucleotide sequence ID" value="NZ_PJAI02000001.1"/>
</dbReference>
<dbReference type="InterPro" id="IPR058627">
    <property type="entry name" value="MdtA-like_C"/>
</dbReference>
<dbReference type="InterPro" id="IPR006143">
    <property type="entry name" value="RND_pump_MFP"/>
</dbReference>
<dbReference type="NCBIfam" id="TIGR01730">
    <property type="entry name" value="RND_mfp"/>
    <property type="match status" value="1"/>
</dbReference>
<dbReference type="InterPro" id="IPR058624">
    <property type="entry name" value="MdtA-like_HH"/>
</dbReference>
<evidence type="ECO:0000256" key="2">
    <source>
        <dbReference type="SAM" id="Coils"/>
    </source>
</evidence>
<dbReference type="PROSITE" id="PS51257">
    <property type="entry name" value="PROKAR_LIPOPROTEIN"/>
    <property type="match status" value="1"/>
</dbReference>
<dbReference type="SUPFAM" id="SSF111369">
    <property type="entry name" value="HlyD-like secretion proteins"/>
    <property type="match status" value="1"/>
</dbReference>
<dbReference type="PANTHER" id="PTHR30469">
    <property type="entry name" value="MULTIDRUG RESISTANCE PROTEIN MDTA"/>
    <property type="match status" value="1"/>
</dbReference>
<dbReference type="Pfam" id="PF25876">
    <property type="entry name" value="HH_MFP_RND"/>
    <property type="match status" value="1"/>
</dbReference>
<dbReference type="Gene3D" id="2.40.30.170">
    <property type="match status" value="1"/>
</dbReference>
<evidence type="ECO:0000256" key="1">
    <source>
        <dbReference type="ARBA" id="ARBA00009477"/>
    </source>
</evidence>
<dbReference type="Pfam" id="PF25967">
    <property type="entry name" value="RND-MFP_C"/>
    <property type="match status" value="1"/>
</dbReference>
<name>A0ABY3N1S6_9GAMM</name>
<dbReference type="PANTHER" id="PTHR30469:SF20">
    <property type="entry name" value="EFFLUX RND TRANSPORTER PERIPLASMIC ADAPTOR SUBUNIT"/>
    <property type="match status" value="1"/>
</dbReference>
<feature type="coiled-coil region" evidence="2">
    <location>
        <begin position="95"/>
        <end position="122"/>
    </location>
</feature>
<organism evidence="5 6">
    <name type="scientific">Colwellia echini</name>
    <dbReference type="NCBI Taxonomy" id="1982103"/>
    <lineage>
        <taxon>Bacteria</taxon>
        <taxon>Pseudomonadati</taxon>
        <taxon>Pseudomonadota</taxon>
        <taxon>Gammaproteobacteria</taxon>
        <taxon>Alteromonadales</taxon>
        <taxon>Colwelliaceae</taxon>
        <taxon>Colwellia</taxon>
    </lineage>
</organism>
<evidence type="ECO:0000313" key="6">
    <source>
        <dbReference type="Proteomes" id="UP000815846"/>
    </source>
</evidence>
<feature type="domain" description="Multidrug resistance protein MdtA-like C-terminal permuted SH3" evidence="4">
    <location>
        <begin position="285"/>
        <end position="345"/>
    </location>
</feature>
<dbReference type="Gene3D" id="2.40.420.20">
    <property type="match status" value="1"/>
</dbReference>
<comment type="similarity">
    <text evidence="1">Belongs to the membrane fusion protein (MFP) (TC 8.A.1) family.</text>
</comment>
<keyword evidence="6" id="KW-1185">Reference proteome</keyword>
<feature type="domain" description="Multidrug resistance protein MdtA-like alpha-helical hairpin" evidence="3">
    <location>
        <begin position="95"/>
        <end position="162"/>
    </location>
</feature>
<dbReference type="EMBL" id="PJAI02000001">
    <property type="protein sequence ID" value="TYK67301.1"/>
    <property type="molecule type" value="Genomic_DNA"/>
</dbReference>
<proteinExistence type="inferred from homology"/>